<evidence type="ECO:0000313" key="1">
    <source>
        <dbReference type="EMBL" id="GBP29864.1"/>
    </source>
</evidence>
<organism evidence="1 2">
    <name type="scientific">Eumeta variegata</name>
    <name type="common">Bagworm moth</name>
    <name type="synonym">Eumeta japonica</name>
    <dbReference type="NCBI Taxonomy" id="151549"/>
    <lineage>
        <taxon>Eukaryota</taxon>
        <taxon>Metazoa</taxon>
        <taxon>Ecdysozoa</taxon>
        <taxon>Arthropoda</taxon>
        <taxon>Hexapoda</taxon>
        <taxon>Insecta</taxon>
        <taxon>Pterygota</taxon>
        <taxon>Neoptera</taxon>
        <taxon>Endopterygota</taxon>
        <taxon>Lepidoptera</taxon>
        <taxon>Glossata</taxon>
        <taxon>Ditrysia</taxon>
        <taxon>Tineoidea</taxon>
        <taxon>Psychidae</taxon>
        <taxon>Oiketicinae</taxon>
        <taxon>Eumeta</taxon>
    </lineage>
</organism>
<keyword evidence="2" id="KW-1185">Reference proteome</keyword>
<accession>A0A4C1UVP0</accession>
<reference evidence="1 2" key="1">
    <citation type="journal article" date="2019" name="Commun. Biol.">
        <title>The bagworm genome reveals a unique fibroin gene that provides high tensile strength.</title>
        <authorList>
            <person name="Kono N."/>
            <person name="Nakamura H."/>
            <person name="Ohtoshi R."/>
            <person name="Tomita M."/>
            <person name="Numata K."/>
            <person name="Arakawa K."/>
        </authorList>
    </citation>
    <scope>NUCLEOTIDE SEQUENCE [LARGE SCALE GENOMIC DNA]</scope>
</reference>
<comment type="caution">
    <text evidence="1">The sequence shown here is derived from an EMBL/GenBank/DDBJ whole genome shotgun (WGS) entry which is preliminary data.</text>
</comment>
<gene>
    <name evidence="1" type="ORF">EVAR_20193_1</name>
</gene>
<sequence>MYEHLLIFQRLDASSRRCQNRKQSLARVITKYDGARRGIATWHPMAISKDSYNAIFLLQYYQFRVRTGYTKHLNERGFIESASPPHSFPTSERLFQSFAAEREISFQFYLAFPSPGGESSRNFQG</sequence>
<name>A0A4C1UVP0_EUMVA</name>
<evidence type="ECO:0000313" key="2">
    <source>
        <dbReference type="Proteomes" id="UP000299102"/>
    </source>
</evidence>
<protein>
    <submittedName>
        <fullName evidence="1">Uncharacterized protein</fullName>
    </submittedName>
</protein>
<proteinExistence type="predicted"/>
<dbReference type="AlphaFoldDB" id="A0A4C1UVP0"/>
<dbReference type="EMBL" id="BGZK01000225">
    <property type="protein sequence ID" value="GBP29864.1"/>
    <property type="molecule type" value="Genomic_DNA"/>
</dbReference>
<dbReference type="Proteomes" id="UP000299102">
    <property type="component" value="Unassembled WGS sequence"/>
</dbReference>